<feature type="transmembrane region" description="Helical" evidence="5">
    <location>
        <begin position="87"/>
        <end position="106"/>
    </location>
</feature>
<dbReference type="InterPro" id="IPR050925">
    <property type="entry name" value="Rhomboid_protease_S54"/>
</dbReference>
<comment type="subcellular location">
    <subcellularLocation>
        <location evidence="1">Membrane</location>
        <topology evidence="1">Multi-pass membrane protein</topology>
    </subcellularLocation>
</comment>
<dbReference type="PANTHER" id="PTHR43731">
    <property type="entry name" value="RHOMBOID PROTEASE"/>
    <property type="match status" value="1"/>
</dbReference>
<dbReference type="PANTHER" id="PTHR43731:SF16">
    <property type="entry name" value="RHOMBOSORTASE"/>
    <property type="match status" value="1"/>
</dbReference>
<dbReference type="EC" id="3.4.21.-" evidence="7"/>
<organism evidence="7 8">
    <name type="scientific">Shewanella pneumatophori</name>
    <dbReference type="NCBI Taxonomy" id="314092"/>
    <lineage>
        <taxon>Bacteria</taxon>
        <taxon>Pseudomonadati</taxon>
        <taxon>Pseudomonadota</taxon>
        <taxon>Gammaproteobacteria</taxon>
        <taxon>Alteromonadales</taxon>
        <taxon>Shewanellaceae</taxon>
        <taxon>Shewanella</taxon>
    </lineage>
</organism>
<evidence type="ECO:0000256" key="4">
    <source>
        <dbReference type="ARBA" id="ARBA00023136"/>
    </source>
</evidence>
<dbReference type="InterPro" id="IPR023826">
    <property type="entry name" value="Rhom-like_SP_proteobac"/>
</dbReference>
<dbReference type="NCBIfam" id="TIGR03902">
    <property type="entry name" value="rhom_GG_sort"/>
    <property type="match status" value="1"/>
</dbReference>
<keyword evidence="7" id="KW-0378">Hydrolase</keyword>
<protein>
    <submittedName>
        <fullName evidence="7">Rhombosortase</fullName>
        <ecNumber evidence="7">3.4.21.-</ecNumber>
    </submittedName>
</protein>
<evidence type="ECO:0000256" key="5">
    <source>
        <dbReference type="SAM" id="Phobius"/>
    </source>
</evidence>
<dbReference type="Proteomes" id="UP001139293">
    <property type="component" value="Unassembled WGS sequence"/>
</dbReference>
<evidence type="ECO:0000313" key="7">
    <source>
        <dbReference type="EMBL" id="MCL1137453.1"/>
    </source>
</evidence>
<evidence type="ECO:0000313" key="8">
    <source>
        <dbReference type="Proteomes" id="UP001139293"/>
    </source>
</evidence>
<evidence type="ECO:0000259" key="6">
    <source>
        <dbReference type="Pfam" id="PF01694"/>
    </source>
</evidence>
<dbReference type="GO" id="GO:0004252">
    <property type="term" value="F:serine-type endopeptidase activity"/>
    <property type="evidence" value="ECO:0007669"/>
    <property type="project" value="InterPro"/>
</dbReference>
<feature type="transmembrane region" description="Helical" evidence="5">
    <location>
        <begin position="112"/>
        <end position="134"/>
    </location>
</feature>
<dbReference type="Gene3D" id="1.20.1540.10">
    <property type="entry name" value="Rhomboid-like"/>
    <property type="match status" value="1"/>
</dbReference>
<feature type="transmembrane region" description="Helical" evidence="5">
    <location>
        <begin position="64"/>
        <end position="80"/>
    </location>
</feature>
<evidence type="ECO:0000256" key="2">
    <source>
        <dbReference type="ARBA" id="ARBA00022692"/>
    </source>
</evidence>
<comment type="caution">
    <text evidence="7">The sequence shown here is derived from an EMBL/GenBank/DDBJ whole genome shotgun (WGS) entry which is preliminary data.</text>
</comment>
<feature type="transmembrane region" description="Helical" evidence="5">
    <location>
        <begin position="141"/>
        <end position="158"/>
    </location>
</feature>
<proteinExistence type="predicted"/>
<dbReference type="InterPro" id="IPR035952">
    <property type="entry name" value="Rhomboid-like_sf"/>
</dbReference>
<dbReference type="SUPFAM" id="SSF144091">
    <property type="entry name" value="Rhomboid-like"/>
    <property type="match status" value="1"/>
</dbReference>
<sequence>MLTTNLSKLKFGANSPYILALLVSVLCSIFYFADFASTLAYQRYFILDGQWWRLITGNLLHTNFWHLLMNLAGFWVIVALHEQYYRMTGLALLFTCLCLLQGLGLLGFYPELIGYVGLSGMLHGLFTYGAVFDIRQGYKSGYLLLLGVIVKVAYEQYFGASAEVTELINARVATEAHLVGLVCGIACAVIILAYLVILKKDSSRANSH</sequence>
<dbReference type="GO" id="GO:0016020">
    <property type="term" value="C:membrane"/>
    <property type="evidence" value="ECO:0007669"/>
    <property type="project" value="UniProtKB-SubCell"/>
</dbReference>
<evidence type="ECO:0000256" key="1">
    <source>
        <dbReference type="ARBA" id="ARBA00004141"/>
    </source>
</evidence>
<accession>A0A9X1Z9K6</accession>
<feature type="transmembrane region" description="Helical" evidence="5">
    <location>
        <begin position="17"/>
        <end position="44"/>
    </location>
</feature>
<gene>
    <name evidence="7" type="primary">rrtA</name>
    <name evidence="7" type="ORF">L2740_02625</name>
</gene>
<name>A0A9X1Z9K6_9GAMM</name>
<evidence type="ECO:0000256" key="3">
    <source>
        <dbReference type="ARBA" id="ARBA00022989"/>
    </source>
</evidence>
<feature type="domain" description="Peptidase S54 rhomboid" evidence="6">
    <location>
        <begin position="49"/>
        <end position="192"/>
    </location>
</feature>
<dbReference type="Pfam" id="PF01694">
    <property type="entry name" value="Rhomboid"/>
    <property type="match status" value="1"/>
</dbReference>
<reference evidence="7" key="1">
    <citation type="submission" date="2022-01" db="EMBL/GenBank/DDBJ databases">
        <title>Whole genome-based taxonomy of the Shewanellaceae.</title>
        <authorList>
            <person name="Martin-Rodriguez A.J."/>
        </authorList>
    </citation>
    <scope>NUCLEOTIDE SEQUENCE</scope>
    <source>
        <strain evidence="7">KCTC 23973</strain>
    </source>
</reference>
<dbReference type="EMBL" id="JAKILB010000001">
    <property type="protein sequence ID" value="MCL1137453.1"/>
    <property type="molecule type" value="Genomic_DNA"/>
</dbReference>
<dbReference type="InterPro" id="IPR022764">
    <property type="entry name" value="Peptidase_S54_rhomboid_dom"/>
</dbReference>
<feature type="transmembrane region" description="Helical" evidence="5">
    <location>
        <begin position="178"/>
        <end position="198"/>
    </location>
</feature>
<keyword evidence="4 5" id="KW-0472">Membrane</keyword>
<keyword evidence="8" id="KW-1185">Reference proteome</keyword>
<dbReference type="AlphaFoldDB" id="A0A9X1Z9K6"/>
<keyword evidence="2 5" id="KW-0812">Transmembrane</keyword>
<keyword evidence="3 5" id="KW-1133">Transmembrane helix</keyword>